<gene>
    <name evidence="1" type="ORF">Q604_UNBc4C00179G0001</name>
</gene>
<name>W1WCE3_9ZZZZ</name>
<proteinExistence type="predicted"/>
<comment type="caution">
    <text evidence="1">The sequence shown here is derived from an EMBL/GenBank/DDBJ whole genome shotgun (WGS) entry which is preliminary data.</text>
</comment>
<dbReference type="AlphaFoldDB" id="W1WCE3"/>
<dbReference type="EMBL" id="AZMM01018960">
    <property type="protein sequence ID" value="ETJ15867.1"/>
    <property type="molecule type" value="Genomic_DNA"/>
</dbReference>
<evidence type="ECO:0000313" key="1">
    <source>
        <dbReference type="EMBL" id="ETJ15867.1"/>
    </source>
</evidence>
<feature type="non-terminal residue" evidence="1">
    <location>
        <position position="1"/>
    </location>
</feature>
<protein>
    <submittedName>
        <fullName evidence="1">Uncharacterized protein</fullName>
    </submittedName>
</protein>
<accession>W1WCE3</accession>
<organism evidence="1">
    <name type="scientific">human gut metagenome</name>
    <dbReference type="NCBI Taxonomy" id="408170"/>
    <lineage>
        <taxon>unclassified sequences</taxon>
        <taxon>metagenomes</taxon>
        <taxon>organismal metagenomes</taxon>
    </lineage>
</organism>
<sequence>KKWLIEYKTSNKFCKKMFKWQDDDKLFYS</sequence>
<reference evidence="1" key="1">
    <citation type="submission" date="2013-12" db="EMBL/GenBank/DDBJ databases">
        <title>A Varibaculum cambriense genome reconstructed from a premature infant gut community with otherwise low bacterial novelty that shifts toward anaerobic metabolism during the third week of life.</title>
        <authorList>
            <person name="Brown C.T."/>
            <person name="Sharon I."/>
            <person name="Thomas B.C."/>
            <person name="Castelle C.J."/>
            <person name="Morowitz M.J."/>
            <person name="Banfield J.F."/>
        </authorList>
    </citation>
    <scope>NUCLEOTIDE SEQUENCE</scope>
</reference>